<accession>A0AAD7WKI6</accession>
<feature type="region of interest" description="Disordered" evidence="1">
    <location>
        <begin position="82"/>
        <end position="104"/>
    </location>
</feature>
<dbReference type="EMBL" id="JAINUG010000078">
    <property type="protein sequence ID" value="KAJ8400213.1"/>
    <property type="molecule type" value="Genomic_DNA"/>
</dbReference>
<dbReference type="AlphaFoldDB" id="A0AAD7WKI6"/>
<evidence type="ECO:0000313" key="2">
    <source>
        <dbReference type="EMBL" id="KAJ8400213.1"/>
    </source>
</evidence>
<proteinExistence type="predicted"/>
<keyword evidence="3" id="KW-1185">Reference proteome</keyword>
<reference evidence="2" key="1">
    <citation type="journal article" date="2023" name="Science">
        <title>Genome structures resolve the early diversification of teleost fishes.</title>
        <authorList>
            <person name="Parey E."/>
            <person name="Louis A."/>
            <person name="Montfort J."/>
            <person name="Bouchez O."/>
            <person name="Roques C."/>
            <person name="Iampietro C."/>
            <person name="Lluch J."/>
            <person name="Castinel A."/>
            <person name="Donnadieu C."/>
            <person name="Desvignes T."/>
            <person name="Floi Bucao C."/>
            <person name="Jouanno E."/>
            <person name="Wen M."/>
            <person name="Mejri S."/>
            <person name="Dirks R."/>
            <person name="Jansen H."/>
            <person name="Henkel C."/>
            <person name="Chen W.J."/>
            <person name="Zahm M."/>
            <person name="Cabau C."/>
            <person name="Klopp C."/>
            <person name="Thompson A.W."/>
            <person name="Robinson-Rechavi M."/>
            <person name="Braasch I."/>
            <person name="Lecointre G."/>
            <person name="Bobe J."/>
            <person name="Postlethwait J.H."/>
            <person name="Berthelot C."/>
            <person name="Roest Crollius H."/>
            <person name="Guiguen Y."/>
        </authorList>
    </citation>
    <scope>NUCLEOTIDE SEQUENCE</scope>
    <source>
        <strain evidence="2">NC1722</strain>
    </source>
</reference>
<organism evidence="2 3">
    <name type="scientific">Aldrovandia affinis</name>
    <dbReference type="NCBI Taxonomy" id="143900"/>
    <lineage>
        <taxon>Eukaryota</taxon>
        <taxon>Metazoa</taxon>
        <taxon>Chordata</taxon>
        <taxon>Craniata</taxon>
        <taxon>Vertebrata</taxon>
        <taxon>Euteleostomi</taxon>
        <taxon>Actinopterygii</taxon>
        <taxon>Neopterygii</taxon>
        <taxon>Teleostei</taxon>
        <taxon>Notacanthiformes</taxon>
        <taxon>Halosauridae</taxon>
        <taxon>Aldrovandia</taxon>
    </lineage>
</organism>
<gene>
    <name evidence="2" type="ORF">AAFF_G00399070</name>
</gene>
<name>A0AAD7WKI6_9TELE</name>
<protein>
    <submittedName>
        <fullName evidence="2">Uncharacterized protein</fullName>
    </submittedName>
</protein>
<dbReference type="Proteomes" id="UP001221898">
    <property type="component" value="Unassembled WGS sequence"/>
</dbReference>
<comment type="caution">
    <text evidence="2">The sequence shown here is derived from an EMBL/GenBank/DDBJ whole genome shotgun (WGS) entry which is preliminary data.</text>
</comment>
<evidence type="ECO:0000313" key="3">
    <source>
        <dbReference type="Proteomes" id="UP001221898"/>
    </source>
</evidence>
<sequence length="104" mass="11206">MPNPQPVILAGSEAWQLGGSPVAGAGLPGTRDWGRLCRDMGTDMKASALLRWVERWRDADQWTEALGRKTVRIPAPQMKTEGLLSGPFSSPAAPMVADHTSCHP</sequence>
<evidence type="ECO:0000256" key="1">
    <source>
        <dbReference type="SAM" id="MobiDB-lite"/>
    </source>
</evidence>